<evidence type="ECO:0000256" key="1">
    <source>
        <dbReference type="SAM" id="Phobius"/>
    </source>
</evidence>
<accession>A0A3E3E4W5</accession>
<name>A0A3E3E4W5_9FIRM</name>
<dbReference type="AlphaFoldDB" id="A0A3E3E4W5"/>
<comment type="caution">
    <text evidence="2">The sequence shown here is derived from an EMBL/GenBank/DDBJ whole genome shotgun (WGS) entry which is preliminary data.</text>
</comment>
<organism evidence="2 3">
    <name type="scientific">Faecalicoccus pleomorphus</name>
    <dbReference type="NCBI Taxonomy" id="1323"/>
    <lineage>
        <taxon>Bacteria</taxon>
        <taxon>Bacillati</taxon>
        <taxon>Bacillota</taxon>
        <taxon>Erysipelotrichia</taxon>
        <taxon>Erysipelotrichales</taxon>
        <taxon>Erysipelotrichaceae</taxon>
        <taxon>Faecalicoccus</taxon>
    </lineage>
</organism>
<feature type="transmembrane region" description="Helical" evidence="1">
    <location>
        <begin position="6"/>
        <end position="30"/>
    </location>
</feature>
<reference evidence="2 3" key="1">
    <citation type="submission" date="2018-08" db="EMBL/GenBank/DDBJ databases">
        <title>A genome reference for cultivated species of the human gut microbiota.</title>
        <authorList>
            <person name="Zou Y."/>
            <person name="Xue W."/>
            <person name="Luo G."/>
        </authorList>
    </citation>
    <scope>NUCLEOTIDE SEQUENCE [LARGE SCALE GENOMIC DNA]</scope>
    <source>
        <strain evidence="2 3">TF08-11</strain>
    </source>
</reference>
<protein>
    <recommendedName>
        <fullName evidence="4">DUF4064 domain-containing protein</fullName>
    </recommendedName>
</protein>
<keyword evidence="1" id="KW-1133">Transmembrane helix</keyword>
<dbReference type="RefSeq" id="WP_117446323.1">
    <property type="nucleotide sequence ID" value="NZ_QUSK01000013.1"/>
</dbReference>
<dbReference type="EMBL" id="QUSK01000013">
    <property type="protein sequence ID" value="RGD76385.1"/>
    <property type="molecule type" value="Genomic_DNA"/>
</dbReference>
<gene>
    <name evidence="2" type="ORF">DXC78_06765</name>
</gene>
<evidence type="ECO:0000313" key="3">
    <source>
        <dbReference type="Proteomes" id="UP000260721"/>
    </source>
</evidence>
<feature type="transmembrane region" description="Helical" evidence="1">
    <location>
        <begin position="94"/>
        <end position="119"/>
    </location>
</feature>
<proteinExistence type="predicted"/>
<sequence length="130" mass="14646">MTKNGYNVLFIIGTILGLAYFIYVGIIFYAMAGVIDMGMGEFAETIFKIGALQILPFFIGISISFLLSVIAMFIRNKWVGLSAAILYTISPFLMFSLFNIFTFILAVIMYVGFGIQAYYQARQKQLELQN</sequence>
<evidence type="ECO:0008006" key="4">
    <source>
        <dbReference type="Google" id="ProtNLM"/>
    </source>
</evidence>
<keyword evidence="1" id="KW-0472">Membrane</keyword>
<evidence type="ECO:0000313" key="2">
    <source>
        <dbReference type="EMBL" id="RGD76385.1"/>
    </source>
</evidence>
<feature type="transmembrane region" description="Helical" evidence="1">
    <location>
        <begin position="51"/>
        <end position="74"/>
    </location>
</feature>
<keyword evidence="1" id="KW-0812">Transmembrane</keyword>
<dbReference type="Proteomes" id="UP000260721">
    <property type="component" value="Unassembled WGS sequence"/>
</dbReference>